<evidence type="ECO:0000256" key="1">
    <source>
        <dbReference type="ARBA" id="ARBA00000085"/>
    </source>
</evidence>
<keyword evidence="3 6" id="KW-0597">Phosphoprotein</keyword>
<evidence type="ECO:0000256" key="6">
    <source>
        <dbReference type="PROSITE-ProRule" id="PRU00169"/>
    </source>
</evidence>
<dbReference type="InterPro" id="IPR005467">
    <property type="entry name" value="His_kinase_dom"/>
</dbReference>
<evidence type="ECO:0000259" key="9">
    <source>
        <dbReference type="PROSITE" id="PS50112"/>
    </source>
</evidence>
<protein>
    <recommendedName>
        <fullName evidence="2">histidine kinase</fullName>
        <ecNumber evidence="2">2.7.13.3</ecNumber>
    </recommendedName>
</protein>
<dbReference type="Gene3D" id="3.30.450.20">
    <property type="entry name" value="PAS domain"/>
    <property type="match status" value="3"/>
</dbReference>
<feature type="domain" description="Response regulatory" evidence="8">
    <location>
        <begin position="651"/>
        <end position="763"/>
    </location>
</feature>
<dbReference type="EMBL" id="CP096040">
    <property type="protein sequence ID" value="USQ96609.1"/>
    <property type="molecule type" value="Genomic_DNA"/>
</dbReference>
<comment type="catalytic activity">
    <reaction evidence="1">
        <text>ATP + protein L-histidine = ADP + protein N-phospho-L-histidine.</text>
        <dbReference type="EC" id="2.7.13.3"/>
    </reaction>
</comment>
<dbReference type="InterPro" id="IPR003594">
    <property type="entry name" value="HATPase_dom"/>
</dbReference>
<dbReference type="InterPro" id="IPR004358">
    <property type="entry name" value="Sig_transdc_His_kin-like_C"/>
</dbReference>
<dbReference type="Pfam" id="PF08447">
    <property type="entry name" value="PAS_3"/>
    <property type="match status" value="3"/>
</dbReference>
<dbReference type="PANTHER" id="PTHR43047">
    <property type="entry name" value="TWO-COMPONENT HISTIDINE PROTEIN KINASE"/>
    <property type="match status" value="1"/>
</dbReference>
<dbReference type="PROSITE" id="PS50109">
    <property type="entry name" value="HIS_KIN"/>
    <property type="match status" value="1"/>
</dbReference>
<feature type="domain" description="PAS" evidence="9">
    <location>
        <begin position="15"/>
        <end position="85"/>
    </location>
</feature>
<dbReference type="Pfam" id="PF00512">
    <property type="entry name" value="HisKA"/>
    <property type="match status" value="1"/>
</dbReference>
<dbReference type="CDD" id="cd16922">
    <property type="entry name" value="HATPase_EvgS-ArcB-TorS-like"/>
    <property type="match status" value="1"/>
</dbReference>
<dbReference type="CDD" id="cd17546">
    <property type="entry name" value="REC_hyHK_CKI1_RcsC-like"/>
    <property type="match status" value="1"/>
</dbReference>
<dbReference type="SUPFAM" id="SSF55785">
    <property type="entry name" value="PYP-like sensor domain (PAS domain)"/>
    <property type="match status" value="3"/>
</dbReference>
<feature type="domain" description="PAS" evidence="9">
    <location>
        <begin position="269"/>
        <end position="339"/>
    </location>
</feature>
<feature type="domain" description="PAC" evidence="10">
    <location>
        <begin position="88"/>
        <end position="140"/>
    </location>
</feature>
<proteinExistence type="predicted"/>
<evidence type="ECO:0000259" key="7">
    <source>
        <dbReference type="PROSITE" id="PS50109"/>
    </source>
</evidence>
<dbReference type="PROSITE" id="PS50112">
    <property type="entry name" value="PAS"/>
    <property type="match status" value="2"/>
</dbReference>
<dbReference type="InterPro" id="IPR035965">
    <property type="entry name" value="PAS-like_dom_sf"/>
</dbReference>
<evidence type="ECO:0000313" key="11">
    <source>
        <dbReference type="EMBL" id="USQ96609.1"/>
    </source>
</evidence>
<accession>A0ABY4ZW74</accession>
<evidence type="ECO:0000313" key="12">
    <source>
        <dbReference type="Proteomes" id="UP001057520"/>
    </source>
</evidence>
<feature type="domain" description="Histidine kinase" evidence="7">
    <location>
        <begin position="410"/>
        <end position="629"/>
    </location>
</feature>
<keyword evidence="4" id="KW-0808">Transferase</keyword>
<dbReference type="EC" id="2.7.13.3" evidence="2"/>
<dbReference type="Gene3D" id="3.40.50.2300">
    <property type="match status" value="1"/>
</dbReference>
<dbReference type="InterPro" id="IPR011006">
    <property type="entry name" value="CheY-like_superfamily"/>
</dbReference>
<dbReference type="SMART" id="SM00388">
    <property type="entry name" value="HisKA"/>
    <property type="match status" value="1"/>
</dbReference>
<dbReference type="Gene3D" id="2.10.70.100">
    <property type="match status" value="1"/>
</dbReference>
<dbReference type="Gene3D" id="3.30.565.10">
    <property type="entry name" value="Histidine kinase-like ATPase, C-terminal domain"/>
    <property type="match status" value="1"/>
</dbReference>
<dbReference type="SMART" id="SM00086">
    <property type="entry name" value="PAC"/>
    <property type="match status" value="3"/>
</dbReference>
<dbReference type="InterPro" id="IPR000700">
    <property type="entry name" value="PAS-assoc_C"/>
</dbReference>
<dbReference type="Pfam" id="PF02518">
    <property type="entry name" value="HATPase_c"/>
    <property type="match status" value="1"/>
</dbReference>
<dbReference type="SMART" id="SM00091">
    <property type="entry name" value="PAS"/>
    <property type="match status" value="3"/>
</dbReference>
<dbReference type="InterPro" id="IPR000014">
    <property type="entry name" value="PAS"/>
</dbReference>
<dbReference type="PRINTS" id="PR00344">
    <property type="entry name" value="BCTRLSENSOR"/>
</dbReference>
<dbReference type="InterPro" id="IPR036890">
    <property type="entry name" value="HATPase_C_sf"/>
</dbReference>
<dbReference type="SUPFAM" id="SSF47384">
    <property type="entry name" value="Homodimeric domain of signal transducing histidine kinase"/>
    <property type="match status" value="1"/>
</dbReference>
<evidence type="ECO:0000256" key="5">
    <source>
        <dbReference type="ARBA" id="ARBA00022777"/>
    </source>
</evidence>
<dbReference type="Gene3D" id="1.10.287.130">
    <property type="match status" value="1"/>
</dbReference>
<dbReference type="PROSITE" id="PS50113">
    <property type="entry name" value="PAC"/>
    <property type="match status" value="3"/>
</dbReference>
<sequence>MLTPFDQDIDALRASEALFRLLAEQAGDVISRHRLSGEIDYVSPAVERVLGWKAQDLIGQVASELLDPEDATRLRAAMSNLLSGAAEQSIEYRARAKDGRHVWVEAHLRLVRDEAGAPREIVAVTRDIDARVRLAEAARETQRRALLAEQVADVAFWRVDLRTSAVSVSPKFLDIYGLSRGARLSLAEILRHFAPDTRARVRAEIAEHLRTGTPSRNRIDRIVRPDGEIRHLLGSFEFDLDGAGAPAVMFGTLIDVSDLVQAREALAQTESRFRDLSTATRDIVIEVDRKGRIIFISSAVEKVLGYGETELIGHKAAHLTHPDDLPGLVRGFGALIADPTIVPPILEARARHADGRWIWLQGRPVADMAAGRLHGVLRDITEWKQAQDDLAAEHARAEAALEARSAFLANMSHELRTPLTAVIGFAALVVGLEDLPDKARDYVQRISTAGKALLSVINDVLELAKLESGQVEPHLAPCAFTPLVEDTIKMFALGAAEKGLDLRLRMIEPPPRVLTIDPDRVRQVLINLIGNAIRYTDAGSVTVEVVWREDFEELFVAVRDTGLGIDAAHQEQLFKRFSQVEASRSRSRGGTGLGLVISKGLVDAMGGRIGVGSRPGEGSDFWFTVPATIPARDALATGAEPVFEPVRAGGRILLADDNALNREMTRAILGVFDAEIVEARDGREAVEAARREVFELILMDIRMPGMDGVDATRAIRAEPGPNQNAPILAFSADMDFQASDIFDGMIRKPVTAAKLIEAVAGAARVEPAASHVAK</sequence>
<dbReference type="SMART" id="SM00387">
    <property type="entry name" value="HATPase_c"/>
    <property type="match status" value="1"/>
</dbReference>
<evidence type="ECO:0000259" key="8">
    <source>
        <dbReference type="PROSITE" id="PS50110"/>
    </source>
</evidence>
<keyword evidence="5" id="KW-0418">Kinase</keyword>
<dbReference type="InterPro" id="IPR001789">
    <property type="entry name" value="Sig_transdc_resp-reg_receiver"/>
</dbReference>
<dbReference type="CDD" id="cd00130">
    <property type="entry name" value="PAS"/>
    <property type="match status" value="3"/>
</dbReference>
<evidence type="ECO:0000259" key="10">
    <source>
        <dbReference type="PROSITE" id="PS50113"/>
    </source>
</evidence>
<dbReference type="Proteomes" id="UP001057520">
    <property type="component" value="Chromosome"/>
</dbReference>
<evidence type="ECO:0000256" key="4">
    <source>
        <dbReference type="ARBA" id="ARBA00022679"/>
    </source>
</evidence>
<dbReference type="InterPro" id="IPR003661">
    <property type="entry name" value="HisK_dim/P_dom"/>
</dbReference>
<evidence type="ECO:0000256" key="2">
    <source>
        <dbReference type="ARBA" id="ARBA00012438"/>
    </source>
</evidence>
<name>A0ABY4ZW74_9CAUL</name>
<feature type="modified residue" description="4-aspartylphosphate" evidence="6">
    <location>
        <position position="700"/>
    </location>
</feature>
<feature type="domain" description="PAC" evidence="10">
    <location>
        <begin position="216"/>
        <end position="268"/>
    </location>
</feature>
<dbReference type="Pfam" id="PF00072">
    <property type="entry name" value="Response_reg"/>
    <property type="match status" value="1"/>
</dbReference>
<evidence type="ECO:0000256" key="3">
    <source>
        <dbReference type="ARBA" id="ARBA00022553"/>
    </source>
</evidence>
<dbReference type="CDD" id="cd00082">
    <property type="entry name" value="HisKA"/>
    <property type="match status" value="1"/>
</dbReference>
<dbReference type="InterPro" id="IPR001610">
    <property type="entry name" value="PAC"/>
</dbReference>
<feature type="domain" description="PAC" evidence="10">
    <location>
        <begin position="344"/>
        <end position="392"/>
    </location>
</feature>
<dbReference type="SMART" id="SM00448">
    <property type="entry name" value="REC"/>
    <property type="match status" value="1"/>
</dbReference>
<gene>
    <name evidence="11" type="ORF">MZV50_03175</name>
</gene>
<dbReference type="InterPro" id="IPR013655">
    <property type="entry name" value="PAS_fold_3"/>
</dbReference>
<dbReference type="PROSITE" id="PS50110">
    <property type="entry name" value="RESPONSE_REGULATORY"/>
    <property type="match status" value="1"/>
</dbReference>
<organism evidence="11 12">
    <name type="scientific">Caulobacter segnis</name>
    <dbReference type="NCBI Taxonomy" id="88688"/>
    <lineage>
        <taxon>Bacteria</taxon>
        <taxon>Pseudomonadati</taxon>
        <taxon>Pseudomonadota</taxon>
        <taxon>Alphaproteobacteria</taxon>
        <taxon>Caulobacterales</taxon>
        <taxon>Caulobacteraceae</taxon>
        <taxon>Caulobacter</taxon>
    </lineage>
</organism>
<dbReference type="InterPro" id="IPR036097">
    <property type="entry name" value="HisK_dim/P_sf"/>
</dbReference>
<keyword evidence="12" id="KW-1185">Reference proteome</keyword>
<dbReference type="SUPFAM" id="SSF55874">
    <property type="entry name" value="ATPase domain of HSP90 chaperone/DNA topoisomerase II/histidine kinase"/>
    <property type="match status" value="1"/>
</dbReference>
<dbReference type="NCBIfam" id="TIGR00229">
    <property type="entry name" value="sensory_box"/>
    <property type="match status" value="3"/>
</dbReference>
<dbReference type="SUPFAM" id="SSF52172">
    <property type="entry name" value="CheY-like"/>
    <property type="match status" value="1"/>
</dbReference>
<reference evidence="11 12" key="1">
    <citation type="submission" date="2022-04" db="EMBL/GenBank/DDBJ databases">
        <title>Genome sequence of soybean root-associated Caulobacter segnis RL271.</title>
        <authorList>
            <person name="Longley R."/>
            <person name="Bonito G."/>
            <person name="Trigodet F."/>
            <person name="Crosson S."/>
            <person name="Fiebig A."/>
        </authorList>
    </citation>
    <scope>NUCLEOTIDE SEQUENCE [LARGE SCALE GENOMIC DNA]</scope>
    <source>
        <strain evidence="11 12">RL271</strain>
    </source>
</reference>